<feature type="binding site" evidence="9">
    <location>
        <position position="66"/>
    </location>
    <ligand>
        <name>S-adenosyl-L-methionine</name>
        <dbReference type="ChEBI" id="CHEBI:59789"/>
    </ligand>
</feature>
<evidence type="ECO:0000256" key="6">
    <source>
        <dbReference type="ARBA" id="ARBA00022603"/>
    </source>
</evidence>
<dbReference type="EC" id="2.1.1.67" evidence="4 9"/>
<dbReference type="GO" id="GO:0032259">
    <property type="term" value="P:methylation"/>
    <property type="evidence" value="ECO:0007669"/>
    <property type="project" value="UniProtKB-KW"/>
</dbReference>
<evidence type="ECO:0000256" key="9">
    <source>
        <dbReference type="HAMAP-Rule" id="MF_00812"/>
    </source>
</evidence>
<evidence type="ECO:0000256" key="8">
    <source>
        <dbReference type="ARBA" id="ARBA00022691"/>
    </source>
</evidence>
<dbReference type="CDD" id="cd02440">
    <property type="entry name" value="AdoMet_MTases"/>
    <property type="match status" value="1"/>
</dbReference>
<reference evidence="10 11" key="1">
    <citation type="submission" date="2021-04" db="EMBL/GenBank/DDBJ databases">
        <authorList>
            <person name="Rodrigo-Torres L."/>
            <person name="Arahal R. D."/>
            <person name="Lucena T."/>
        </authorList>
    </citation>
    <scope>NUCLEOTIDE SEQUENCE [LARGE SCALE GENOMIC DNA]</scope>
    <source>
        <strain evidence="10 11">CECT 30171</strain>
    </source>
</reference>
<dbReference type="RefSeq" id="WP_215218302.1">
    <property type="nucleotide sequence ID" value="NZ_OU015430.1"/>
</dbReference>
<evidence type="ECO:0000256" key="3">
    <source>
        <dbReference type="ARBA" id="ARBA00008145"/>
    </source>
</evidence>
<keyword evidence="5 9" id="KW-0963">Cytoplasm</keyword>
<evidence type="ECO:0000256" key="2">
    <source>
        <dbReference type="ARBA" id="ARBA00004496"/>
    </source>
</evidence>
<feature type="binding site" evidence="9">
    <location>
        <position position="123"/>
    </location>
    <ligand>
        <name>S-adenosyl-L-methionine</name>
        <dbReference type="ChEBI" id="CHEBI:59789"/>
    </ligand>
</feature>
<dbReference type="PIRSF" id="PIRSF023956">
    <property type="entry name" value="Thiopurine_S-methyltransferase"/>
    <property type="match status" value="1"/>
</dbReference>
<sequence length="219" mass="24372">MEPDYWLERWKDGRTGFHQDQPTPLLAAHWDGLGVASGARVLVPLAGKSLDMAWLAGRGHRVLGVELSQLAVEQFFAAHALEPEVHDTPAGRVYRAGPVEMIHGDVFAQDDETLAGCDAVYDRAALIALPPDMRARYARELYARLPTGCKGLLVTLEYPPDEMQAPPFSVPEDEVRALFADDWQVDVLERRAILDQQPAFIEQGLTALETVAYRLQRRG</sequence>
<evidence type="ECO:0000313" key="10">
    <source>
        <dbReference type="EMBL" id="CAG4974647.1"/>
    </source>
</evidence>
<dbReference type="EMBL" id="OU015430">
    <property type="protein sequence ID" value="CAG4974647.1"/>
    <property type="molecule type" value="Genomic_DNA"/>
</dbReference>
<dbReference type="Pfam" id="PF05724">
    <property type="entry name" value="TPMT"/>
    <property type="match status" value="1"/>
</dbReference>
<feature type="binding site" evidence="9">
    <location>
        <position position="45"/>
    </location>
    <ligand>
        <name>S-adenosyl-L-methionine</name>
        <dbReference type="ChEBI" id="CHEBI:59789"/>
    </ligand>
</feature>
<dbReference type="PANTHER" id="PTHR10259">
    <property type="entry name" value="THIOPURINE S-METHYLTRANSFERASE"/>
    <property type="match status" value="1"/>
</dbReference>
<gene>
    <name evidence="9 10" type="primary">tpm</name>
    <name evidence="10" type="ORF">LYB30171_01723</name>
</gene>
<proteinExistence type="inferred from homology"/>
<protein>
    <recommendedName>
        <fullName evidence="4 9">Thiopurine S-methyltransferase</fullName>
        <ecNumber evidence="4 9">2.1.1.67</ecNumber>
    </recommendedName>
    <alternativeName>
        <fullName evidence="9">Thiopurine methyltransferase</fullName>
    </alternativeName>
</protein>
<keyword evidence="7 9" id="KW-0808">Transferase</keyword>
<comment type="catalytic activity">
    <reaction evidence="1 9">
        <text>S-adenosyl-L-methionine + a thiopurine = S-adenosyl-L-homocysteine + a thiopurine S-methylether.</text>
        <dbReference type="EC" id="2.1.1.67"/>
    </reaction>
</comment>
<dbReference type="Gene3D" id="3.40.50.150">
    <property type="entry name" value="Vaccinia Virus protein VP39"/>
    <property type="match status" value="1"/>
</dbReference>
<evidence type="ECO:0000256" key="5">
    <source>
        <dbReference type="ARBA" id="ARBA00022490"/>
    </source>
</evidence>
<dbReference type="GO" id="GO:0008119">
    <property type="term" value="F:thiopurine S-methyltransferase activity"/>
    <property type="evidence" value="ECO:0007669"/>
    <property type="project" value="UniProtKB-EC"/>
</dbReference>
<feature type="binding site" evidence="9">
    <location>
        <position position="10"/>
    </location>
    <ligand>
        <name>S-adenosyl-L-methionine</name>
        <dbReference type="ChEBI" id="CHEBI:59789"/>
    </ligand>
</feature>
<keyword evidence="11" id="KW-1185">Reference proteome</keyword>
<dbReference type="InterPro" id="IPR029063">
    <property type="entry name" value="SAM-dependent_MTases_sf"/>
</dbReference>
<keyword evidence="8 9" id="KW-0949">S-adenosyl-L-methionine</keyword>
<dbReference type="HAMAP" id="MF_00812">
    <property type="entry name" value="Thiopur_methtran"/>
    <property type="match status" value="1"/>
</dbReference>
<dbReference type="Proteomes" id="UP000680116">
    <property type="component" value="Chromosome"/>
</dbReference>
<dbReference type="NCBIfam" id="NF009732">
    <property type="entry name" value="PRK13255.1"/>
    <property type="match status" value="1"/>
</dbReference>
<comment type="similarity">
    <text evidence="3 9">Belongs to the class I-like SAM-binding methyltransferase superfamily. TPMT family.</text>
</comment>
<dbReference type="InterPro" id="IPR025835">
    <property type="entry name" value="Thiopurine_S-MeTrfase"/>
</dbReference>
<name>A0ABM8UGE3_9GAMM</name>
<dbReference type="InterPro" id="IPR008854">
    <property type="entry name" value="TPMT"/>
</dbReference>
<evidence type="ECO:0000313" key="11">
    <source>
        <dbReference type="Proteomes" id="UP000680116"/>
    </source>
</evidence>
<dbReference type="PROSITE" id="PS51585">
    <property type="entry name" value="SAM_MT_TPMT"/>
    <property type="match status" value="1"/>
</dbReference>
<comment type="subcellular location">
    <subcellularLocation>
        <location evidence="2 9">Cytoplasm</location>
    </subcellularLocation>
</comment>
<dbReference type="InterPro" id="IPR022474">
    <property type="entry name" value="Thiopur_S-MeTfrase_Se/Te_detox"/>
</dbReference>
<evidence type="ECO:0000256" key="7">
    <source>
        <dbReference type="ARBA" id="ARBA00022679"/>
    </source>
</evidence>
<dbReference type="SUPFAM" id="SSF53335">
    <property type="entry name" value="S-adenosyl-L-methionine-dependent methyltransferases"/>
    <property type="match status" value="1"/>
</dbReference>
<organism evidence="10 11">
    <name type="scientific">Novilysobacter luteus</name>
    <dbReference type="NCBI Taxonomy" id="2822368"/>
    <lineage>
        <taxon>Bacteria</taxon>
        <taxon>Pseudomonadati</taxon>
        <taxon>Pseudomonadota</taxon>
        <taxon>Gammaproteobacteria</taxon>
        <taxon>Lysobacterales</taxon>
        <taxon>Lysobacteraceae</taxon>
        <taxon>Novilysobacter</taxon>
    </lineage>
</organism>
<dbReference type="PANTHER" id="PTHR10259:SF11">
    <property type="entry name" value="THIOPURINE S-METHYLTRANSFERASE"/>
    <property type="match status" value="1"/>
</dbReference>
<evidence type="ECO:0000256" key="4">
    <source>
        <dbReference type="ARBA" id="ARBA00011905"/>
    </source>
</evidence>
<evidence type="ECO:0000256" key="1">
    <source>
        <dbReference type="ARBA" id="ARBA00000903"/>
    </source>
</evidence>
<dbReference type="NCBIfam" id="TIGR03840">
    <property type="entry name" value="TMPT_Se_Te"/>
    <property type="match status" value="1"/>
</dbReference>
<keyword evidence="6 9" id="KW-0489">Methyltransferase</keyword>
<accession>A0ABM8UGE3</accession>